<evidence type="ECO:0000256" key="3">
    <source>
        <dbReference type="ARBA" id="ARBA00022692"/>
    </source>
</evidence>
<keyword evidence="7 10" id="KW-1015">Disulfide bond</keyword>
<evidence type="ECO:0000256" key="2">
    <source>
        <dbReference type="ARBA" id="ARBA00004308"/>
    </source>
</evidence>
<sequence length="172" mass="19125">MMSRALKYNEWSENPSSEHEVCECSMEAIVSLPEVVQIPRPIREAIGKENLFYLKSDFIPTGAQEAGEMCKKTEFQCRDQRQCVPSSFHCDGTNDCRDGSDEVGCVQPTVVEPPETNKQVAQGSTFQLTCKAVAVPEAYINWRLNWGPVCEPPRCIQTSEGGYGTLTVNNAQ</sequence>
<dbReference type="GO" id="GO:0043235">
    <property type="term" value="C:receptor complex"/>
    <property type="evidence" value="ECO:0007669"/>
    <property type="project" value="TreeGrafter"/>
</dbReference>
<dbReference type="SMART" id="SM00192">
    <property type="entry name" value="LDLa"/>
    <property type="match status" value="1"/>
</dbReference>
<evidence type="ECO:0000256" key="5">
    <source>
        <dbReference type="ARBA" id="ARBA00022989"/>
    </source>
</evidence>
<evidence type="ECO:0000256" key="7">
    <source>
        <dbReference type="ARBA" id="ARBA00023157"/>
    </source>
</evidence>
<dbReference type="PANTHER" id="PTHR22722">
    <property type="entry name" value="LOW-DENSITY LIPOPROTEIN RECEPTOR-RELATED PROTEIN 2-RELATED"/>
    <property type="match status" value="1"/>
</dbReference>
<accession>W2SJ90</accession>
<dbReference type="KEGG" id="nai:NECAME_15141"/>
<keyword evidence="3" id="KW-0812">Transmembrane</keyword>
<evidence type="ECO:0000256" key="6">
    <source>
        <dbReference type="ARBA" id="ARBA00023136"/>
    </source>
</evidence>
<dbReference type="InterPro" id="IPR002172">
    <property type="entry name" value="LDrepeatLR_classA_rpt"/>
</dbReference>
<feature type="disulfide bond" evidence="10">
    <location>
        <begin position="90"/>
        <end position="105"/>
    </location>
</feature>
<dbReference type="InterPro" id="IPR036055">
    <property type="entry name" value="LDL_receptor-like_sf"/>
</dbReference>
<dbReference type="FunFam" id="4.10.400.10:FF:000045">
    <property type="entry name" value="Low-density lipoprotein receptor-related protein 2"/>
    <property type="match status" value="1"/>
</dbReference>
<proteinExistence type="predicted"/>
<keyword evidence="4" id="KW-0677">Repeat</keyword>
<dbReference type="Pfam" id="PF13927">
    <property type="entry name" value="Ig_3"/>
    <property type="match status" value="1"/>
</dbReference>
<dbReference type="InterPro" id="IPR013783">
    <property type="entry name" value="Ig-like_fold"/>
</dbReference>
<dbReference type="PROSITE" id="PS50835">
    <property type="entry name" value="IG_LIKE"/>
    <property type="match status" value="1"/>
</dbReference>
<keyword evidence="12" id="KW-0449">Lipoprotein</keyword>
<keyword evidence="5" id="KW-1133">Transmembrane helix</keyword>
<evidence type="ECO:0000256" key="4">
    <source>
        <dbReference type="ARBA" id="ARBA00022737"/>
    </source>
</evidence>
<evidence type="ECO:0000256" key="10">
    <source>
        <dbReference type="PROSITE-ProRule" id="PRU00124"/>
    </source>
</evidence>
<dbReference type="EMBL" id="KI669059">
    <property type="protein sequence ID" value="ETN69719.1"/>
    <property type="molecule type" value="Genomic_DNA"/>
</dbReference>
<organism evidence="12 13">
    <name type="scientific">Necator americanus</name>
    <name type="common">Human hookworm</name>
    <dbReference type="NCBI Taxonomy" id="51031"/>
    <lineage>
        <taxon>Eukaryota</taxon>
        <taxon>Metazoa</taxon>
        <taxon>Ecdysozoa</taxon>
        <taxon>Nematoda</taxon>
        <taxon>Chromadorea</taxon>
        <taxon>Rhabditida</taxon>
        <taxon>Rhabditina</taxon>
        <taxon>Rhabditomorpha</taxon>
        <taxon>Strongyloidea</taxon>
        <taxon>Ancylostomatidae</taxon>
        <taxon>Bunostominae</taxon>
        <taxon>Necator</taxon>
    </lineage>
</organism>
<keyword evidence="6" id="KW-0472">Membrane</keyword>
<dbReference type="InterPro" id="IPR036179">
    <property type="entry name" value="Ig-like_dom_sf"/>
</dbReference>
<dbReference type="STRING" id="51031.W2SJ90"/>
<gene>
    <name evidence="12" type="ORF">NECAME_15141</name>
</gene>
<dbReference type="SUPFAM" id="SSF57424">
    <property type="entry name" value="LDL receptor-like module"/>
    <property type="match status" value="1"/>
</dbReference>
<name>W2SJ90_NECAM</name>
<keyword evidence="8 12" id="KW-0675">Receptor</keyword>
<dbReference type="CDD" id="cd00112">
    <property type="entry name" value="LDLa"/>
    <property type="match status" value="1"/>
</dbReference>
<dbReference type="Pfam" id="PF00057">
    <property type="entry name" value="Ldl_recept_a"/>
    <property type="match status" value="1"/>
</dbReference>
<evidence type="ECO:0000256" key="8">
    <source>
        <dbReference type="ARBA" id="ARBA00023170"/>
    </source>
</evidence>
<keyword evidence="9" id="KW-0325">Glycoprotein</keyword>
<protein>
    <submittedName>
        <fullName evidence="12">Low-density lipoprotein receptor domain class A</fullName>
    </submittedName>
</protein>
<dbReference type="PROSITE" id="PS50068">
    <property type="entry name" value="LDLRA_2"/>
    <property type="match status" value="1"/>
</dbReference>
<dbReference type="GO" id="GO:0005886">
    <property type="term" value="C:plasma membrane"/>
    <property type="evidence" value="ECO:0007669"/>
    <property type="project" value="TreeGrafter"/>
</dbReference>
<keyword evidence="13" id="KW-1185">Reference proteome</keyword>
<dbReference type="SUPFAM" id="SSF48726">
    <property type="entry name" value="Immunoglobulin"/>
    <property type="match status" value="1"/>
</dbReference>
<dbReference type="OrthoDB" id="10013209at2759"/>
<evidence type="ECO:0000313" key="13">
    <source>
        <dbReference type="Proteomes" id="UP000053676"/>
    </source>
</evidence>
<dbReference type="AlphaFoldDB" id="W2SJ90"/>
<dbReference type="InterPro" id="IPR023415">
    <property type="entry name" value="LDLR_class-A_CS"/>
</dbReference>
<comment type="subcellular location">
    <subcellularLocation>
        <location evidence="2">Endomembrane system</location>
    </subcellularLocation>
    <subcellularLocation>
        <location evidence="1">Membrane</location>
        <topology evidence="1">Single-pass membrane protein</topology>
    </subcellularLocation>
</comment>
<reference evidence="13" key="1">
    <citation type="journal article" date="2014" name="Nat. Genet.">
        <title>Genome of the human hookworm Necator americanus.</title>
        <authorList>
            <person name="Tang Y.T."/>
            <person name="Gao X."/>
            <person name="Rosa B.A."/>
            <person name="Abubucker S."/>
            <person name="Hallsworth-Pepin K."/>
            <person name="Martin J."/>
            <person name="Tyagi R."/>
            <person name="Heizer E."/>
            <person name="Zhang X."/>
            <person name="Bhonagiri-Palsikar V."/>
            <person name="Minx P."/>
            <person name="Warren W.C."/>
            <person name="Wang Q."/>
            <person name="Zhan B."/>
            <person name="Hotez P.J."/>
            <person name="Sternberg P.W."/>
            <person name="Dougall A."/>
            <person name="Gaze S.T."/>
            <person name="Mulvenna J."/>
            <person name="Sotillo J."/>
            <person name="Ranganathan S."/>
            <person name="Rabelo E.M."/>
            <person name="Wilson R.K."/>
            <person name="Felgner P.L."/>
            <person name="Bethony J."/>
            <person name="Hawdon J.M."/>
            <person name="Gasser R.B."/>
            <person name="Loukas A."/>
            <person name="Mitreva M."/>
        </authorList>
    </citation>
    <scope>NUCLEOTIDE SEQUENCE [LARGE SCALE GENOMIC DNA]</scope>
</reference>
<dbReference type="InterPro" id="IPR051221">
    <property type="entry name" value="LDLR-related"/>
</dbReference>
<dbReference type="Gene3D" id="4.10.400.10">
    <property type="entry name" value="Low-density Lipoprotein Receptor"/>
    <property type="match status" value="1"/>
</dbReference>
<dbReference type="InterPro" id="IPR007110">
    <property type="entry name" value="Ig-like_dom"/>
</dbReference>
<evidence type="ECO:0000259" key="11">
    <source>
        <dbReference type="PROSITE" id="PS50835"/>
    </source>
</evidence>
<dbReference type="GO" id="GO:0012505">
    <property type="term" value="C:endomembrane system"/>
    <property type="evidence" value="ECO:0007669"/>
    <property type="project" value="UniProtKB-SubCell"/>
</dbReference>
<dbReference type="PROSITE" id="PS01209">
    <property type="entry name" value="LDLRA_1"/>
    <property type="match status" value="1"/>
</dbReference>
<dbReference type="Gene3D" id="2.60.40.10">
    <property type="entry name" value="Immunoglobulins"/>
    <property type="match status" value="1"/>
</dbReference>
<evidence type="ECO:0000313" key="12">
    <source>
        <dbReference type="EMBL" id="ETN69719.1"/>
    </source>
</evidence>
<comment type="caution">
    <text evidence="10">Lacks conserved residue(s) required for the propagation of feature annotation.</text>
</comment>
<evidence type="ECO:0000256" key="9">
    <source>
        <dbReference type="ARBA" id="ARBA00023180"/>
    </source>
</evidence>
<dbReference type="Proteomes" id="UP000053676">
    <property type="component" value="Unassembled WGS sequence"/>
</dbReference>
<feature type="domain" description="Ig-like" evidence="11">
    <location>
        <begin position="108"/>
        <end position="172"/>
    </location>
</feature>
<evidence type="ECO:0000256" key="1">
    <source>
        <dbReference type="ARBA" id="ARBA00004167"/>
    </source>
</evidence>